<reference evidence="3 4" key="1">
    <citation type="journal article" date="2022" name="Cell">
        <title>Repeat-based holocentromeres influence genome architecture and karyotype evolution.</title>
        <authorList>
            <person name="Hofstatter P.G."/>
            <person name="Thangavel G."/>
            <person name="Lux T."/>
            <person name="Neumann P."/>
            <person name="Vondrak T."/>
            <person name="Novak P."/>
            <person name="Zhang M."/>
            <person name="Costa L."/>
            <person name="Castellani M."/>
            <person name="Scott A."/>
            <person name="Toegelov H."/>
            <person name="Fuchs J."/>
            <person name="Mata-Sucre Y."/>
            <person name="Dias Y."/>
            <person name="Vanzela A.L.L."/>
            <person name="Huettel B."/>
            <person name="Almeida C.C.S."/>
            <person name="Simkova H."/>
            <person name="Souza G."/>
            <person name="Pedrosa-Harand A."/>
            <person name="Macas J."/>
            <person name="Mayer K.F.X."/>
            <person name="Houben A."/>
            <person name="Marques A."/>
        </authorList>
    </citation>
    <scope>NUCLEOTIDE SEQUENCE [LARGE SCALE GENOMIC DNA]</scope>
    <source>
        <strain evidence="3">RhyTen1mFocal</strain>
    </source>
</reference>
<dbReference type="InterPro" id="IPR023631">
    <property type="entry name" value="Amidase_dom"/>
</dbReference>
<accession>A0AAD5Z8Q3</accession>
<feature type="chain" id="PRO_5042142161" description="Amidase domain-containing protein" evidence="1">
    <location>
        <begin position="23"/>
        <end position="514"/>
    </location>
</feature>
<comment type="caution">
    <text evidence="3">The sequence shown here is derived from an EMBL/GenBank/DDBJ whole genome shotgun (WGS) entry which is preliminary data.</text>
</comment>
<dbReference type="Proteomes" id="UP001210211">
    <property type="component" value="Unassembled WGS sequence"/>
</dbReference>
<dbReference type="PANTHER" id="PTHR42678">
    <property type="entry name" value="AMIDASE"/>
    <property type="match status" value="1"/>
</dbReference>
<keyword evidence="4" id="KW-1185">Reference proteome</keyword>
<proteinExistence type="predicted"/>
<organism evidence="3 4">
    <name type="scientific">Rhynchospora tenuis</name>
    <dbReference type="NCBI Taxonomy" id="198213"/>
    <lineage>
        <taxon>Eukaryota</taxon>
        <taxon>Viridiplantae</taxon>
        <taxon>Streptophyta</taxon>
        <taxon>Embryophyta</taxon>
        <taxon>Tracheophyta</taxon>
        <taxon>Spermatophyta</taxon>
        <taxon>Magnoliopsida</taxon>
        <taxon>Liliopsida</taxon>
        <taxon>Poales</taxon>
        <taxon>Cyperaceae</taxon>
        <taxon>Cyperoideae</taxon>
        <taxon>Rhynchosporeae</taxon>
        <taxon>Rhynchospora</taxon>
    </lineage>
</organism>
<evidence type="ECO:0000313" key="3">
    <source>
        <dbReference type="EMBL" id="KAJ3688829.1"/>
    </source>
</evidence>
<feature type="domain" description="Amidase" evidence="2">
    <location>
        <begin position="54"/>
        <end position="490"/>
    </location>
</feature>
<keyword evidence="1" id="KW-0732">Signal</keyword>
<evidence type="ECO:0000256" key="1">
    <source>
        <dbReference type="SAM" id="SignalP"/>
    </source>
</evidence>
<dbReference type="InterPro" id="IPR036928">
    <property type="entry name" value="AS_sf"/>
</dbReference>
<dbReference type="AlphaFoldDB" id="A0AAD5Z8Q3"/>
<feature type="signal peptide" evidence="1">
    <location>
        <begin position="1"/>
        <end position="22"/>
    </location>
</feature>
<gene>
    <name evidence="3" type="ORF">LUZ61_017993</name>
</gene>
<dbReference type="SUPFAM" id="SSF75304">
    <property type="entry name" value="Amidase signature (AS) enzymes"/>
    <property type="match status" value="1"/>
</dbReference>
<evidence type="ECO:0000259" key="2">
    <source>
        <dbReference type="Pfam" id="PF01425"/>
    </source>
</evidence>
<dbReference type="Pfam" id="PF01425">
    <property type="entry name" value="Amidase"/>
    <property type="match status" value="1"/>
</dbReference>
<protein>
    <recommendedName>
        <fullName evidence="2">Amidase domain-containing protein</fullName>
    </recommendedName>
</protein>
<dbReference type="PANTHER" id="PTHR42678:SF34">
    <property type="entry name" value="OS04G0183300 PROTEIN"/>
    <property type="match status" value="1"/>
</dbReference>
<dbReference type="EMBL" id="JAMRDG010000002">
    <property type="protein sequence ID" value="KAJ3688829.1"/>
    <property type="molecule type" value="Genomic_DNA"/>
</dbReference>
<dbReference type="Gene3D" id="3.90.1300.10">
    <property type="entry name" value="Amidase signature (AS) domain"/>
    <property type="match status" value="1"/>
</dbReference>
<sequence length="514" mass="56036">MASLRLHHFSFVFTLVTLLSLSFPLYTHPFDFTEATVDSIQEAFKNRSLSSVQLVQHYLSLIRKLNPRLHAVIEVNPDALTQAARADLNREKNWLNQHRLHGIPILVKDNIGTADKLNTTAGSFALLGSVVCRDSGVVKKLREAGAVILGKASMTEWAAFRSDQAPNGWCARAGQGINPYVRSGSPCGSSSGSAISAAANLATVTLGTETDGSIICPSAFNSVVGIKPTVGLTSRSVVIPISPRQDTVGPICRTVKDAVYVLDAIVGYDVYDAKATKEAAKYIPQGGYLKFLKLDGLKRKRVGILRKDFFNFPKNSLHGKVFEQHFNLMRKKGATIIDNLQIANISAILDQSGEEVALTTEFKMAINEYLSQLTSSPVRSLADIISFDDNHDKEEKIKEYDQQQFLDSERTNGINSTVRNAISNMAQLSSRGIETLIREKRLDAIVTPDATVTSVLAIGGYPGISVPAGYDETGAPFGICFGGLKGFEPRLIEIAYAFEQATKVRKPPPFKSLL</sequence>
<evidence type="ECO:0000313" key="4">
    <source>
        <dbReference type="Proteomes" id="UP001210211"/>
    </source>
</evidence>
<name>A0AAD5Z8Q3_9POAL</name>